<feature type="transmembrane region" description="Helical" evidence="6">
    <location>
        <begin position="324"/>
        <end position="343"/>
    </location>
</feature>
<evidence type="ECO:0000313" key="8">
    <source>
        <dbReference type="Proteomes" id="UP000620075"/>
    </source>
</evidence>
<feature type="transmembrane region" description="Helical" evidence="6">
    <location>
        <begin position="415"/>
        <end position="434"/>
    </location>
</feature>
<dbReference type="InterPro" id="IPR050367">
    <property type="entry name" value="APC_superfamily"/>
</dbReference>
<accession>A0A934KEF4</accession>
<keyword evidence="4 6" id="KW-1133">Transmembrane helix</keyword>
<feature type="transmembrane region" description="Helical" evidence="6">
    <location>
        <begin position="229"/>
        <end position="250"/>
    </location>
</feature>
<sequence length="612" mass="65125">MKVRGGSLGWFLCWAVVFADIGTSVYYTPGILFPQFGGRSALFVGMTLVVFILLTLKYAEVAWRFPEGGGVVNVAAQALHPFVGLLGGCFILVDYFLTAALSALSGIFYLAVVVPAISPHPLVVAITIVALVILGSLNLLGVKDSARVSAAFAVLAAAGQLLVVMAVAVSLGPAGIVHSFHTISEGPPLTPLVLITGYAAAFLAFSGLETIAQLAPAMREPRRKLAAQAMALVVMTMVVTSPLLTLWSTTLLDTKNSDPNQLVSLLGAHVAGSVVGGYIAVSASLLLIFASNTAVIGCYHVFIALSRMGFLPRLLEQRNRWRGTPHWSILMAVAIPVALVAASRGDPGILGDLYAFGLLGAFILTSLALDRLRWFDSPGGRDLGAWLKYSVGLLTTALVSIAWLTNLVAKPLATLFGGGITVLGLVLGLTTYYYSRGREPAVFPFLHRPGVPVVHFGGRGRLAECQVLAILPHDPEIAEAVVKAAVRSAEGGSLAFLYRGDAKPGRQEGPEFMEVHDPYLKDRPAQVAFARAERVARKRSPDRRYIYVPGILPKSAVGDVWKAVFPKQTVVIDGGEAFLPGIAVDRVRRTYVDGYPILRLVSGRLRQPAAAS</sequence>
<dbReference type="InterPro" id="IPR002293">
    <property type="entry name" value="AA/rel_permease1"/>
</dbReference>
<feature type="transmembrane region" description="Helical" evidence="6">
    <location>
        <begin position="6"/>
        <end position="28"/>
    </location>
</feature>
<feature type="transmembrane region" description="Helical" evidence="6">
    <location>
        <begin position="40"/>
        <end position="59"/>
    </location>
</feature>
<evidence type="ECO:0000256" key="5">
    <source>
        <dbReference type="ARBA" id="ARBA00023136"/>
    </source>
</evidence>
<evidence type="ECO:0000313" key="7">
    <source>
        <dbReference type="EMBL" id="MBJ7602132.1"/>
    </source>
</evidence>
<name>A0A934KEF4_9BACT</name>
<evidence type="ECO:0000256" key="4">
    <source>
        <dbReference type="ARBA" id="ARBA00022989"/>
    </source>
</evidence>
<dbReference type="Gene3D" id="1.20.1740.10">
    <property type="entry name" value="Amino acid/polyamine transporter I"/>
    <property type="match status" value="1"/>
</dbReference>
<comment type="subcellular location">
    <subcellularLocation>
        <location evidence="1">Cell membrane</location>
        <topology evidence="1">Multi-pass membrane protein</topology>
    </subcellularLocation>
</comment>
<evidence type="ECO:0000256" key="1">
    <source>
        <dbReference type="ARBA" id="ARBA00004651"/>
    </source>
</evidence>
<comment type="caution">
    <text evidence="7">The sequence shown here is derived from an EMBL/GenBank/DDBJ whole genome shotgun (WGS) entry which is preliminary data.</text>
</comment>
<feature type="transmembrane region" description="Helical" evidence="6">
    <location>
        <begin position="270"/>
        <end position="303"/>
    </location>
</feature>
<feature type="transmembrane region" description="Helical" evidence="6">
    <location>
        <begin position="189"/>
        <end position="208"/>
    </location>
</feature>
<protein>
    <submittedName>
        <fullName evidence="7">APC family permease</fullName>
    </submittedName>
</protein>
<keyword evidence="3 6" id="KW-0812">Transmembrane</keyword>
<feature type="transmembrane region" description="Helical" evidence="6">
    <location>
        <begin position="148"/>
        <end position="169"/>
    </location>
</feature>
<keyword evidence="5 6" id="KW-0472">Membrane</keyword>
<organism evidence="7 8">
    <name type="scientific">Candidatus Dormiibacter inghamiae</name>
    <dbReference type="NCBI Taxonomy" id="3127013"/>
    <lineage>
        <taxon>Bacteria</taxon>
        <taxon>Bacillati</taxon>
        <taxon>Candidatus Dormiibacterota</taxon>
        <taxon>Candidatus Dormibacteria</taxon>
        <taxon>Candidatus Dormibacterales</taxon>
        <taxon>Candidatus Dormibacteraceae</taxon>
        <taxon>Candidatus Dormiibacter</taxon>
    </lineage>
</organism>
<dbReference type="GO" id="GO:0022857">
    <property type="term" value="F:transmembrane transporter activity"/>
    <property type="evidence" value="ECO:0007669"/>
    <property type="project" value="InterPro"/>
</dbReference>
<gene>
    <name evidence="7" type="ORF">JF888_02895</name>
</gene>
<feature type="transmembrane region" description="Helical" evidence="6">
    <location>
        <begin position="349"/>
        <end position="369"/>
    </location>
</feature>
<dbReference type="EMBL" id="JAEKNQ010000013">
    <property type="protein sequence ID" value="MBJ7602132.1"/>
    <property type="molecule type" value="Genomic_DNA"/>
</dbReference>
<evidence type="ECO:0000256" key="2">
    <source>
        <dbReference type="ARBA" id="ARBA00022475"/>
    </source>
</evidence>
<reference evidence="7 8" key="1">
    <citation type="submission" date="2020-10" db="EMBL/GenBank/DDBJ databases">
        <title>Ca. Dormibacterota MAGs.</title>
        <authorList>
            <person name="Montgomery K."/>
        </authorList>
    </citation>
    <scope>NUCLEOTIDE SEQUENCE [LARGE SCALE GENOMIC DNA]</scope>
    <source>
        <strain evidence="7">SC8811_S16_3</strain>
    </source>
</reference>
<keyword evidence="2" id="KW-1003">Cell membrane</keyword>
<dbReference type="PANTHER" id="PTHR42770:SF7">
    <property type="entry name" value="MEMBRANE PROTEIN"/>
    <property type="match status" value="1"/>
</dbReference>
<dbReference type="RefSeq" id="WP_338176526.1">
    <property type="nucleotide sequence ID" value="NZ_JAEKNQ010000013.1"/>
</dbReference>
<dbReference type="PANTHER" id="PTHR42770">
    <property type="entry name" value="AMINO ACID TRANSPORTER-RELATED"/>
    <property type="match status" value="1"/>
</dbReference>
<feature type="transmembrane region" description="Helical" evidence="6">
    <location>
        <begin position="71"/>
        <end position="93"/>
    </location>
</feature>
<proteinExistence type="predicted"/>
<dbReference type="AlphaFoldDB" id="A0A934KEF4"/>
<feature type="transmembrane region" description="Helical" evidence="6">
    <location>
        <begin position="123"/>
        <end position="141"/>
    </location>
</feature>
<dbReference type="Pfam" id="PF13520">
    <property type="entry name" value="AA_permease_2"/>
    <property type="match status" value="1"/>
</dbReference>
<feature type="transmembrane region" description="Helical" evidence="6">
    <location>
        <begin position="389"/>
        <end position="409"/>
    </location>
</feature>
<evidence type="ECO:0000256" key="6">
    <source>
        <dbReference type="SAM" id="Phobius"/>
    </source>
</evidence>
<dbReference type="Proteomes" id="UP000620075">
    <property type="component" value="Unassembled WGS sequence"/>
</dbReference>
<evidence type="ECO:0000256" key="3">
    <source>
        <dbReference type="ARBA" id="ARBA00022692"/>
    </source>
</evidence>
<dbReference type="GO" id="GO:0005886">
    <property type="term" value="C:plasma membrane"/>
    <property type="evidence" value="ECO:0007669"/>
    <property type="project" value="UniProtKB-SubCell"/>
</dbReference>